<feature type="compositionally biased region" description="Acidic residues" evidence="1">
    <location>
        <begin position="151"/>
        <end position="161"/>
    </location>
</feature>
<accession>A0A329RR94</accession>
<dbReference type="Proteomes" id="UP000736787">
    <property type="component" value="Unassembled WGS sequence"/>
</dbReference>
<feature type="region of interest" description="Disordered" evidence="1">
    <location>
        <begin position="147"/>
        <end position="167"/>
    </location>
</feature>
<evidence type="ECO:0000313" key="4">
    <source>
        <dbReference type="EMBL" id="KAG2920105.1"/>
    </source>
</evidence>
<gene>
    <name evidence="7" type="ORF">PC110_g16752</name>
    <name evidence="2" type="ORF">PC113_g15585</name>
    <name evidence="3" type="ORF">PC115_g14972</name>
    <name evidence="4" type="ORF">PC117_g16588</name>
    <name evidence="5" type="ORF">PC118_g10241</name>
    <name evidence="6" type="ORF">PC129_g8280</name>
</gene>
<evidence type="ECO:0000313" key="8">
    <source>
        <dbReference type="Proteomes" id="UP000251314"/>
    </source>
</evidence>
<dbReference type="EMBL" id="RCMK01000593">
    <property type="protein sequence ID" value="KAG2920105.1"/>
    <property type="molecule type" value="Genomic_DNA"/>
</dbReference>
<dbReference type="OrthoDB" id="115844at2759"/>
<reference evidence="2" key="2">
    <citation type="submission" date="2018-10" db="EMBL/GenBank/DDBJ databases">
        <title>Effector identification in a new, highly contiguous assembly of the strawberry crown rot pathogen Phytophthora cactorum.</title>
        <authorList>
            <person name="Armitage A.D."/>
            <person name="Nellist C.F."/>
            <person name="Bates H."/>
            <person name="Vickerstaff R.J."/>
            <person name="Harrison R.J."/>
        </authorList>
    </citation>
    <scope>NUCLEOTIDE SEQUENCE</scope>
    <source>
        <strain evidence="2">15-7</strain>
        <strain evidence="3">4032</strain>
        <strain evidence="4">4040</strain>
        <strain evidence="5">P415</strain>
        <strain evidence="6">P421</strain>
    </source>
</reference>
<dbReference type="Proteomes" id="UP000735874">
    <property type="component" value="Unassembled WGS sequence"/>
</dbReference>
<dbReference type="Proteomes" id="UP000697107">
    <property type="component" value="Unassembled WGS sequence"/>
</dbReference>
<dbReference type="Proteomes" id="UP000251314">
    <property type="component" value="Unassembled WGS sequence"/>
</dbReference>
<evidence type="ECO:0000313" key="5">
    <source>
        <dbReference type="EMBL" id="KAG2982027.1"/>
    </source>
</evidence>
<comment type="caution">
    <text evidence="7">The sequence shown here is derived from an EMBL/GenBank/DDBJ whole genome shotgun (WGS) entry which is preliminary data.</text>
</comment>
<dbReference type="EMBL" id="MJFZ01000612">
    <property type="protein sequence ID" value="RAW26850.1"/>
    <property type="molecule type" value="Genomic_DNA"/>
</dbReference>
<evidence type="ECO:0000313" key="2">
    <source>
        <dbReference type="EMBL" id="KAG2851804.1"/>
    </source>
</evidence>
<dbReference type="Proteomes" id="UP000774804">
    <property type="component" value="Unassembled WGS sequence"/>
</dbReference>
<reference evidence="7 8" key="1">
    <citation type="submission" date="2018-01" db="EMBL/GenBank/DDBJ databases">
        <title>Draft genome of the strawberry crown rot pathogen Phytophthora cactorum.</title>
        <authorList>
            <person name="Armitage A.D."/>
            <person name="Lysoe E."/>
            <person name="Nellist C.F."/>
            <person name="Harrison R.J."/>
            <person name="Brurberg M.B."/>
        </authorList>
    </citation>
    <scope>NUCLEOTIDE SEQUENCE [LARGE SCALE GENOMIC DNA]</scope>
    <source>
        <strain evidence="7 8">10300</strain>
    </source>
</reference>
<evidence type="ECO:0000313" key="3">
    <source>
        <dbReference type="EMBL" id="KAG2904438.1"/>
    </source>
</evidence>
<dbReference type="EMBL" id="RCMG01000583">
    <property type="protein sequence ID" value="KAG2851804.1"/>
    <property type="molecule type" value="Genomic_DNA"/>
</dbReference>
<dbReference type="AlphaFoldDB" id="A0A329RR94"/>
<name>A0A329RR94_9STRA</name>
<proteinExistence type="predicted"/>
<keyword evidence="8" id="KW-1185">Reference proteome</keyword>
<dbReference type="EMBL" id="RCML01000291">
    <property type="protein sequence ID" value="KAG2982027.1"/>
    <property type="molecule type" value="Genomic_DNA"/>
</dbReference>
<organism evidence="7 8">
    <name type="scientific">Phytophthora cactorum</name>
    <dbReference type="NCBI Taxonomy" id="29920"/>
    <lineage>
        <taxon>Eukaryota</taxon>
        <taxon>Sar</taxon>
        <taxon>Stramenopiles</taxon>
        <taxon>Oomycota</taxon>
        <taxon>Peronosporomycetes</taxon>
        <taxon>Peronosporales</taxon>
        <taxon>Peronosporaceae</taxon>
        <taxon>Phytophthora</taxon>
    </lineage>
</organism>
<evidence type="ECO:0000313" key="7">
    <source>
        <dbReference type="EMBL" id="RAW26850.1"/>
    </source>
</evidence>
<dbReference type="EMBL" id="RCMI01000592">
    <property type="protein sequence ID" value="KAG2904438.1"/>
    <property type="molecule type" value="Genomic_DNA"/>
</dbReference>
<evidence type="ECO:0000313" key="6">
    <source>
        <dbReference type="EMBL" id="KAG3220961.1"/>
    </source>
</evidence>
<dbReference type="EMBL" id="RCMV01000239">
    <property type="protein sequence ID" value="KAG3220961.1"/>
    <property type="molecule type" value="Genomic_DNA"/>
</dbReference>
<dbReference type="VEuPathDB" id="FungiDB:PC110_g16752"/>
<dbReference type="Proteomes" id="UP000760860">
    <property type="component" value="Unassembled WGS sequence"/>
</dbReference>
<evidence type="ECO:0000256" key="1">
    <source>
        <dbReference type="SAM" id="MobiDB-lite"/>
    </source>
</evidence>
<protein>
    <submittedName>
        <fullName evidence="7">Uncharacterized protein</fullName>
    </submittedName>
</protein>
<sequence>MEWWSSLCPSFASRMFTLIFKGGRSSSDEAQSKSWSGELEAVPTAATEPLDRHASANVFIPSRYQPAARTRKICEEIGDDDGDECNASWRKRQIHCVNCECLFFTALSPVSCSAGRFCTLDCKTSFEYVNYLEDVLTVHMLGDSGVSLDSSSDEDDSEGEGFDLSQL</sequence>